<reference evidence="2 3" key="1">
    <citation type="journal article" date="2013" name="Int. J. Syst. Evol. Microbiol.">
        <title>Kordia antarctica sp. nov., isolated from Antarctic seawater.</title>
        <authorList>
            <person name="Baek K."/>
            <person name="Choi A."/>
            <person name="Kang I."/>
            <person name="Lee K."/>
            <person name="Cho J.C."/>
        </authorList>
    </citation>
    <scope>NUCLEOTIDE SEQUENCE [LARGE SCALE GENOMIC DNA]</scope>
    <source>
        <strain evidence="2 3">IMCC3317</strain>
    </source>
</reference>
<dbReference type="Gene3D" id="2.60.120.330">
    <property type="entry name" value="B-lactam Antibiotic, Isopenicillin N Synthase, Chain"/>
    <property type="match status" value="1"/>
</dbReference>
<dbReference type="KEGG" id="kan:IMCC3317_12740"/>
<evidence type="ECO:0000313" key="3">
    <source>
        <dbReference type="Proteomes" id="UP000464657"/>
    </source>
</evidence>
<accession>A0A7L4ZI96</accession>
<dbReference type="SUPFAM" id="SSF51197">
    <property type="entry name" value="Clavaminate synthase-like"/>
    <property type="match status" value="1"/>
</dbReference>
<dbReference type="AlphaFoldDB" id="A0A7L4ZI96"/>
<dbReference type="InterPro" id="IPR007803">
    <property type="entry name" value="Asp/Arg/Pro-Hydrxlase"/>
</dbReference>
<sequence length="198" mass="22573">MAHATPKAKTKDRIKLPFTFDADKMLAEFEALKLKNFEYYNVIPLRAPAHTVDSSIPMPPPAADYADGSWCDWLDTEHLETSLYLKSVVDTFKENTKVTLVRLLRLAPNSVVQQHTDPTLGLEIHSSVIRLTIPILNKKGVQFFLNDTEVPMQPGECWYLRLTDPHRVLNNGATERVNLTIDMIPNDWIRSVIMESEL</sequence>
<keyword evidence="3" id="KW-1185">Reference proteome</keyword>
<dbReference type="Pfam" id="PF05118">
    <property type="entry name" value="Asp_Arg_Hydrox"/>
    <property type="match status" value="1"/>
</dbReference>
<dbReference type="EMBL" id="CP019288">
    <property type="protein sequence ID" value="QHI35926.1"/>
    <property type="molecule type" value="Genomic_DNA"/>
</dbReference>
<name>A0A7L4ZI96_9FLAO</name>
<dbReference type="GO" id="GO:0033763">
    <property type="term" value="F:proline 3-hydroxylase activity"/>
    <property type="evidence" value="ECO:0007669"/>
    <property type="project" value="UniProtKB-EC"/>
</dbReference>
<organism evidence="2 3">
    <name type="scientific">Kordia antarctica</name>
    <dbReference type="NCBI Taxonomy" id="1218801"/>
    <lineage>
        <taxon>Bacteria</taxon>
        <taxon>Pseudomonadati</taxon>
        <taxon>Bacteroidota</taxon>
        <taxon>Flavobacteriia</taxon>
        <taxon>Flavobacteriales</taxon>
        <taxon>Flavobacteriaceae</taxon>
        <taxon>Kordia</taxon>
    </lineage>
</organism>
<gene>
    <name evidence="2" type="ORF">IMCC3317_12740</name>
</gene>
<dbReference type="InterPro" id="IPR027443">
    <property type="entry name" value="IPNS-like_sf"/>
</dbReference>
<protein>
    <submittedName>
        <fullName evidence="2">L-proline cis-3-hydroxylase 2</fullName>
        <ecNumber evidence="2">1.14.11.28</ecNumber>
    </submittedName>
</protein>
<dbReference type="RefSeq" id="WP_160128644.1">
    <property type="nucleotide sequence ID" value="NZ_CP019288.1"/>
</dbReference>
<feature type="domain" description="Aspartyl/asparaginy/proline hydroxylase" evidence="1">
    <location>
        <begin position="85"/>
        <end position="184"/>
    </location>
</feature>
<keyword evidence="2" id="KW-0560">Oxidoreductase</keyword>
<dbReference type="OrthoDB" id="1441538at2"/>
<dbReference type="EC" id="1.14.11.28" evidence="2"/>
<dbReference type="Proteomes" id="UP000464657">
    <property type="component" value="Chromosome"/>
</dbReference>
<evidence type="ECO:0000259" key="1">
    <source>
        <dbReference type="Pfam" id="PF05118"/>
    </source>
</evidence>
<evidence type="ECO:0000313" key="2">
    <source>
        <dbReference type="EMBL" id="QHI35926.1"/>
    </source>
</evidence>
<proteinExistence type="predicted"/>